<comment type="subcellular location">
    <subcellularLocation>
        <location evidence="5">Cytoplasm</location>
    </subcellularLocation>
    <text evidence="5">Associates with late stage pre-50S ribosomal subunits.</text>
</comment>
<accession>A0A1A8Y2D0</accession>
<evidence type="ECO:0000256" key="1">
    <source>
        <dbReference type="ARBA" id="ARBA00022490"/>
    </source>
</evidence>
<dbReference type="InterPro" id="IPR006839">
    <property type="entry name" value="DarP"/>
</dbReference>
<evidence type="ECO:0000256" key="5">
    <source>
        <dbReference type="HAMAP-Rule" id="MF_00765"/>
    </source>
</evidence>
<comment type="function">
    <text evidence="5">Member of a network of 50S ribosomal subunit biogenesis factors which assembles along the 30S-50S interface, preventing incorrect 23S rRNA structures from forming. Promotes peptidyl transferase center (PTC) maturation.</text>
</comment>
<dbReference type="GO" id="GO:1902626">
    <property type="term" value="P:assembly of large subunit precursor of preribosome"/>
    <property type="evidence" value="ECO:0007669"/>
    <property type="project" value="UniProtKB-UniRule"/>
</dbReference>
<dbReference type="NCBIfam" id="NF003593">
    <property type="entry name" value="PRK05255.1-1"/>
    <property type="match status" value="1"/>
</dbReference>
<sequence>MNIHEEEQVPISKTRRKRAMEELQTLGEELVALSSDRVRNIDLPEDLRVAVSDAQRMTRHDEARRRQMQFIGKLMRNVDVESVRGALALVRGESASAAAKLHRIERLRTSLLADEKVSYEIALHFPSVDMQRLRSLRRAAIKEQEQGKPPRSYRAIFQLLKELENETQDQTTEAAELKHDDNGD</sequence>
<organism evidence="6 7">
    <name type="scientific">Candidatus Propionivibrio aalborgensis</name>
    <dbReference type="NCBI Taxonomy" id="1860101"/>
    <lineage>
        <taxon>Bacteria</taxon>
        <taxon>Pseudomonadati</taxon>
        <taxon>Pseudomonadota</taxon>
        <taxon>Betaproteobacteria</taxon>
        <taxon>Rhodocyclales</taxon>
        <taxon>Rhodocyclaceae</taxon>
        <taxon>Propionivibrio</taxon>
    </lineage>
</organism>
<dbReference type="GO" id="GO:0043022">
    <property type="term" value="F:ribosome binding"/>
    <property type="evidence" value="ECO:0007669"/>
    <property type="project" value="UniProtKB-UniRule"/>
</dbReference>
<dbReference type="SUPFAM" id="SSF158710">
    <property type="entry name" value="PSPTO4464-like"/>
    <property type="match status" value="1"/>
</dbReference>
<dbReference type="HAMAP" id="MF_00765">
    <property type="entry name" value="DarP"/>
    <property type="match status" value="1"/>
</dbReference>
<keyword evidence="4 5" id="KW-0694">RNA-binding</keyword>
<evidence type="ECO:0000256" key="3">
    <source>
        <dbReference type="ARBA" id="ARBA00022730"/>
    </source>
</evidence>
<reference evidence="6 7" key="1">
    <citation type="submission" date="2016-06" db="EMBL/GenBank/DDBJ databases">
        <authorList>
            <person name="Kjaerup R.B."/>
            <person name="Dalgaard T.S."/>
            <person name="Juul-Madsen H.R."/>
        </authorList>
    </citation>
    <scope>NUCLEOTIDE SEQUENCE [LARGE SCALE GENOMIC DNA]</scope>
    <source>
        <strain evidence="6">2</strain>
    </source>
</reference>
<evidence type="ECO:0000256" key="2">
    <source>
        <dbReference type="ARBA" id="ARBA00022517"/>
    </source>
</evidence>
<dbReference type="EMBL" id="FLQY01000395">
    <property type="protein sequence ID" value="SBT11111.1"/>
    <property type="molecule type" value="Genomic_DNA"/>
</dbReference>
<dbReference type="AlphaFoldDB" id="A0A1A8Y2D0"/>
<dbReference type="RefSeq" id="WP_186412656.1">
    <property type="nucleotide sequence ID" value="NZ_FLQY01000395.1"/>
</dbReference>
<dbReference type="CDD" id="cd16331">
    <property type="entry name" value="YjgA-like"/>
    <property type="match status" value="1"/>
</dbReference>
<keyword evidence="3 5" id="KW-0699">rRNA-binding</keyword>
<keyword evidence="1 5" id="KW-0963">Cytoplasm</keyword>
<dbReference type="Pfam" id="PF04751">
    <property type="entry name" value="DarP"/>
    <property type="match status" value="1"/>
</dbReference>
<dbReference type="InterPro" id="IPR023153">
    <property type="entry name" value="DarP_sf"/>
</dbReference>
<dbReference type="PANTHER" id="PTHR38101:SF1">
    <property type="entry name" value="UPF0307 PROTEIN YJGA"/>
    <property type="match status" value="1"/>
</dbReference>
<keyword evidence="7" id="KW-1185">Reference proteome</keyword>
<dbReference type="Proteomes" id="UP000199600">
    <property type="component" value="Unassembled WGS sequence"/>
</dbReference>
<dbReference type="GO" id="GO:0019843">
    <property type="term" value="F:rRNA binding"/>
    <property type="evidence" value="ECO:0007669"/>
    <property type="project" value="UniProtKB-UniRule"/>
</dbReference>
<dbReference type="PIRSF" id="PIRSF016183">
    <property type="entry name" value="UCP016183"/>
    <property type="match status" value="1"/>
</dbReference>
<comment type="similarity">
    <text evidence="5">Belongs to the DarP family.</text>
</comment>
<evidence type="ECO:0000256" key="4">
    <source>
        <dbReference type="ARBA" id="ARBA00022884"/>
    </source>
</evidence>
<dbReference type="Gene3D" id="1.10.60.30">
    <property type="entry name" value="PSPTO4464-like domains"/>
    <property type="match status" value="2"/>
</dbReference>
<name>A0A1A8Y2D0_9RHOO</name>
<proteinExistence type="inferred from homology"/>
<dbReference type="PANTHER" id="PTHR38101">
    <property type="entry name" value="UPF0307 PROTEIN YJGA"/>
    <property type="match status" value="1"/>
</dbReference>
<keyword evidence="2 5" id="KW-0690">Ribosome biogenesis</keyword>
<gene>
    <name evidence="6" type="primary">yjgA</name>
    <name evidence="5" type="synonym">darP</name>
    <name evidence="6" type="ORF">PROAA_90013</name>
</gene>
<protein>
    <recommendedName>
        <fullName evidence="5">Dual-action ribosomal maturation protein DarP</fullName>
    </recommendedName>
    <alternativeName>
        <fullName evidence="5">Large ribosomal subunit assembly factor DarP</fullName>
    </alternativeName>
</protein>
<dbReference type="GO" id="GO:0005829">
    <property type="term" value="C:cytosol"/>
    <property type="evidence" value="ECO:0007669"/>
    <property type="project" value="TreeGrafter"/>
</dbReference>
<evidence type="ECO:0000313" key="6">
    <source>
        <dbReference type="EMBL" id="SBT11111.1"/>
    </source>
</evidence>
<evidence type="ECO:0000313" key="7">
    <source>
        <dbReference type="Proteomes" id="UP000199600"/>
    </source>
</evidence>